<evidence type="ECO:0000256" key="1">
    <source>
        <dbReference type="ARBA" id="ARBA00005614"/>
    </source>
</evidence>
<dbReference type="GO" id="GO:0003998">
    <property type="term" value="F:acylphosphatase activity"/>
    <property type="evidence" value="ECO:0007669"/>
    <property type="project" value="UniProtKB-EC"/>
</dbReference>
<dbReference type="Proteomes" id="UP000625711">
    <property type="component" value="Unassembled WGS sequence"/>
</dbReference>
<dbReference type="AlphaFoldDB" id="A0A834ILG8"/>
<keyword evidence="7" id="KW-1133">Transmembrane helix</keyword>
<evidence type="ECO:0000256" key="5">
    <source>
        <dbReference type="PROSITE-ProRule" id="PRU00520"/>
    </source>
</evidence>
<evidence type="ECO:0000256" key="7">
    <source>
        <dbReference type="SAM" id="Phobius"/>
    </source>
</evidence>
<sequence length="113" mass="13541">MYTIDDFWNTKYQYYSIWAVFFEVFGHFQSVSFKRDLRDRALKLGIRGYCMNQSHECIAGEIQGTSNEFNDMKMWLAHFGSPGSTILDCRFRDERLIPDYTYTTFTRRRNTSK</sequence>
<comment type="catalytic activity">
    <reaction evidence="4">
        <text>an acyl phosphate + H2O = a carboxylate + phosphate + H(+)</text>
        <dbReference type="Rhea" id="RHEA:14965"/>
        <dbReference type="ChEBI" id="CHEBI:15377"/>
        <dbReference type="ChEBI" id="CHEBI:15378"/>
        <dbReference type="ChEBI" id="CHEBI:29067"/>
        <dbReference type="ChEBI" id="CHEBI:43474"/>
        <dbReference type="ChEBI" id="CHEBI:59918"/>
        <dbReference type="EC" id="3.6.1.7"/>
    </reaction>
</comment>
<evidence type="ECO:0000256" key="3">
    <source>
        <dbReference type="ARBA" id="ARBA00022801"/>
    </source>
</evidence>
<evidence type="ECO:0000313" key="9">
    <source>
        <dbReference type="EMBL" id="KAF7280728.1"/>
    </source>
</evidence>
<reference evidence="9" key="1">
    <citation type="submission" date="2020-08" db="EMBL/GenBank/DDBJ databases">
        <title>Genome sequencing and assembly of the red palm weevil Rhynchophorus ferrugineus.</title>
        <authorList>
            <person name="Dias G.B."/>
            <person name="Bergman C.M."/>
            <person name="Manee M."/>
        </authorList>
    </citation>
    <scope>NUCLEOTIDE SEQUENCE</scope>
    <source>
        <strain evidence="9">AA-2017</strain>
        <tissue evidence="9">Whole larva</tissue>
    </source>
</reference>
<dbReference type="PROSITE" id="PS51160">
    <property type="entry name" value="ACYLPHOSPHATASE_3"/>
    <property type="match status" value="1"/>
</dbReference>
<evidence type="ECO:0000256" key="2">
    <source>
        <dbReference type="ARBA" id="ARBA00012150"/>
    </source>
</evidence>
<protein>
    <recommendedName>
        <fullName evidence="2">acylphosphatase</fullName>
        <ecNumber evidence="2">3.6.1.7</ecNumber>
    </recommendedName>
</protein>
<accession>A0A834ILG8</accession>
<evidence type="ECO:0000256" key="4">
    <source>
        <dbReference type="ARBA" id="ARBA00047645"/>
    </source>
</evidence>
<name>A0A834ILG8_RHYFE</name>
<evidence type="ECO:0000256" key="6">
    <source>
        <dbReference type="RuleBase" id="RU004168"/>
    </source>
</evidence>
<comment type="caution">
    <text evidence="9">The sequence shown here is derived from an EMBL/GenBank/DDBJ whole genome shotgun (WGS) entry which is preliminary data.</text>
</comment>
<dbReference type="PANTHER" id="PTHR10029:SF3">
    <property type="entry name" value="ACYLPHOSPHATASE-RELATED"/>
    <property type="match status" value="1"/>
</dbReference>
<dbReference type="SUPFAM" id="SSF54975">
    <property type="entry name" value="Acylphosphatase/BLUF domain-like"/>
    <property type="match status" value="1"/>
</dbReference>
<evidence type="ECO:0000259" key="8">
    <source>
        <dbReference type="PROSITE" id="PS51160"/>
    </source>
</evidence>
<dbReference type="Pfam" id="PF00708">
    <property type="entry name" value="Acylphosphatase"/>
    <property type="match status" value="1"/>
</dbReference>
<keyword evidence="10" id="KW-1185">Reference proteome</keyword>
<feature type="domain" description="Acylphosphatase-like" evidence="8">
    <location>
        <begin position="19"/>
        <end position="109"/>
    </location>
</feature>
<keyword evidence="3" id="KW-0378">Hydrolase</keyword>
<dbReference type="InterPro" id="IPR001792">
    <property type="entry name" value="Acylphosphatase-like_dom"/>
</dbReference>
<dbReference type="InterPro" id="IPR036046">
    <property type="entry name" value="Acylphosphatase-like_dom_sf"/>
</dbReference>
<dbReference type="PANTHER" id="PTHR10029">
    <property type="entry name" value="ACYLPHOSPHATASE"/>
    <property type="match status" value="1"/>
</dbReference>
<comment type="caution">
    <text evidence="5">Lacks conserved residue(s) required for the propagation of feature annotation.</text>
</comment>
<dbReference type="Gene3D" id="3.30.70.100">
    <property type="match status" value="1"/>
</dbReference>
<dbReference type="EC" id="3.6.1.7" evidence="2"/>
<keyword evidence="7" id="KW-0812">Transmembrane</keyword>
<dbReference type="InterPro" id="IPR020456">
    <property type="entry name" value="Acylphosphatase"/>
</dbReference>
<feature type="transmembrane region" description="Helical" evidence="7">
    <location>
        <begin position="12"/>
        <end position="33"/>
    </location>
</feature>
<keyword evidence="7" id="KW-0472">Membrane</keyword>
<gene>
    <name evidence="9" type="ORF">GWI33_005584</name>
</gene>
<dbReference type="PRINTS" id="PR00112">
    <property type="entry name" value="ACYLPHPHTASE"/>
</dbReference>
<dbReference type="EMBL" id="JAACXV010000277">
    <property type="protein sequence ID" value="KAF7280728.1"/>
    <property type="molecule type" value="Genomic_DNA"/>
</dbReference>
<proteinExistence type="inferred from homology"/>
<organism evidence="9 10">
    <name type="scientific">Rhynchophorus ferrugineus</name>
    <name type="common">Red palm weevil</name>
    <name type="synonym">Curculio ferrugineus</name>
    <dbReference type="NCBI Taxonomy" id="354439"/>
    <lineage>
        <taxon>Eukaryota</taxon>
        <taxon>Metazoa</taxon>
        <taxon>Ecdysozoa</taxon>
        <taxon>Arthropoda</taxon>
        <taxon>Hexapoda</taxon>
        <taxon>Insecta</taxon>
        <taxon>Pterygota</taxon>
        <taxon>Neoptera</taxon>
        <taxon>Endopterygota</taxon>
        <taxon>Coleoptera</taxon>
        <taxon>Polyphaga</taxon>
        <taxon>Cucujiformia</taxon>
        <taxon>Curculionidae</taxon>
        <taxon>Dryophthorinae</taxon>
        <taxon>Rhynchophorus</taxon>
    </lineage>
</organism>
<comment type="similarity">
    <text evidence="1 6">Belongs to the acylphosphatase family.</text>
</comment>
<evidence type="ECO:0000313" key="10">
    <source>
        <dbReference type="Proteomes" id="UP000625711"/>
    </source>
</evidence>